<protein>
    <submittedName>
        <fullName evidence="2">Bifunctional dihydroneopterin aldolase/dihydroneopterin triphosphate 2'-epimerase</fullName>
    </submittedName>
</protein>
<accession>A0A1X6ZNW9</accession>
<evidence type="ECO:0000259" key="1">
    <source>
        <dbReference type="SMART" id="SM00905"/>
    </source>
</evidence>
<dbReference type="Proteomes" id="UP000193963">
    <property type="component" value="Unassembled WGS sequence"/>
</dbReference>
<reference evidence="3" key="1">
    <citation type="submission" date="2017-03" db="EMBL/GenBank/DDBJ databases">
        <authorList>
            <person name="Rodrigo-Torres L."/>
            <person name="Arahal R.D."/>
            <person name="Lucena T."/>
        </authorList>
    </citation>
    <scope>NUCLEOTIDE SEQUENCE [LARGE SCALE GENOMIC DNA]</scope>
    <source>
        <strain evidence="3">CECT 7751</strain>
    </source>
</reference>
<sequence length="123" mass="13543">MPVRSDLAVRTKVFVRDLRVEALIGVLGHEQGQRQPLFLDVEMDVLTPDADDLDQALDYRLVGDLAEEIAVTQIGLVEVFAERLARRLLDCAPVQSARVHLRKPQALSNGMAGTEVTLTRAPA</sequence>
<evidence type="ECO:0000313" key="3">
    <source>
        <dbReference type="Proteomes" id="UP000193963"/>
    </source>
</evidence>
<name>A0A1X6ZNW9_9RHOB</name>
<dbReference type="AlphaFoldDB" id="A0A1X6ZNW9"/>
<organism evidence="2 3">
    <name type="scientific">Pseudooceanicola marinus</name>
    <dbReference type="NCBI Taxonomy" id="396013"/>
    <lineage>
        <taxon>Bacteria</taxon>
        <taxon>Pseudomonadati</taxon>
        <taxon>Pseudomonadota</taxon>
        <taxon>Alphaproteobacteria</taxon>
        <taxon>Rhodobacterales</taxon>
        <taxon>Paracoccaceae</taxon>
        <taxon>Pseudooceanicola</taxon>
    </lineage>
</organism>
<gene>
    <name evidence="2" type="ORF">PSM7751_02850</name>
</gene>
<dbReference type="GO" id="GO:0004150">
    <property type="term" value="F:dihydroneopterin aldolase activity"/>
    <property type="evidence" value="ECO:0007669"/>
    <property type="project" value="InterPro"/>
</dbReference>
<dbReference type="EMBL" id="FWFN01000005">
    <property type="protein sequence ID" value="SLN57134.1"/>
    <property type="molecule type" value="Genomic_DNA"/>
</dbReference>
<dbReference type="InterPro" id="IPR043133">
    <property type="entry name" value="GTP-CH-I_C/QueF"/>
</dbReference>
<dbReference type="Gene3D" id="3.30.1130.10">
    <property type="match status" value="1"/>
</dbReference>
<proteinExistence type="predicted"/>
<dbReference type="NCBIfam" id="TIGR00526">
    <property type="entry name" value="folB_dom"/>
    <property type="match status" value="1"/>
</dbReference>
<dbReference type="InterPro" id="IPR006157">
    <property type="entry name" value="FolB_dom"/>
</dbReference>
<dbReference type="SUPFAM" id="SSF55620">
    <property type="entry name" value="Tetrahydrobiopterin biosynthesis enzymes-like"/>
    <property type="match status" value="1"/>
</dbReference>
<dbReference type="Pfam" id="PF02152">
    <property type="entry name" value="FolB"/>
    <property type="match status" value="1"/>
</dbReference>
<dbReference type="SMART" id="SM00905">
    <property type="entry name" value="FolB"/>
    <property type="match status" value="1"/>
</dbReference>
<keyword evidence="3" id="KW-1185">Reference proteome</keyword>
<evidence type="ECO:0000313" key="2">
    <source>
        <dbReference type="EMBL" id="SLN57134.1"/>
    </source>
</evidence>
<dbReference type="GO" id="GO:0006760">
    <property type="term" value="P:folic acid-containing compound metabolic process"/>
    <property type="evidence" value="ECO:0007669"/>
    <property type="project" value="InterPro"/>
</dbReference>
<feature type="domain" description="Dihydroneopterin aldolase/epimerase" evidence="1">
    <location>
        <begin position="13"/>
        <end position="120"/>
    </location>
</feature>